<keyword evidence="1" id="KW-0472">Membrane</keyword>
<feature type="transmembrane region" description="Helical" evidence="1">
    <location>
        <begin position="283"/>
        <end position="302"/>
    </location>
</feature>
<keyword evidence="4" id="KW-1185">Reference proteome</keyword>
<protein>
    <recommendedName>
        <fullName evidence="2">DUF6161 domain-containing protein</fullName>
    </recommendedName>
</protein>
<evidence type="ECO:0000313" key="4">
    <source>
        <dbReference type="Proteomes" id="UP000199663"/>
    </source>
</evidence>
<feature type="domain" description="DUF6161" evidence="2">
    <location>
        <begin position="197"/>
        <end position="402"/>
    </location>
</feature>
<evidence type="ECO:0000313" key="3">
    <source>
        <dbReference type="EMBL" id="SDZ59225.1"/>
    </source>
</evidence>
<evidence type="ECO:0000256" key="1">
    <source>
        <dbReference type="SAM" id="Phobius"/>
    </source>
</evidence>
<dbReference type="RefSeq" id="WP_019597348.1">
    <property type="nucleotide sequence ID" value="NZ_FNQC01000041.1"/>
</dbReference>
<organism evidence="3 4">
    <name type="scientific">Rhodonellum ikkaensis</name>
    <dbReference type="NCBI Taxonomy" id="336829"/>
    <lineage>
        <taxon>Bacteria</taxon>
        <taxon>Pseudomonadati</taxon>
        <taxon>Bacteroidota</taxon>
        <taxon>Cytophagia</taxon>
        <taxon>Cytophagales</taxon>
        <taxon>Cytophagaceae</taxon>
        <taxon>Rhodonellum</taxon>
    </lineage>
</organism>
<dbReference type="InterPro" id="IPR046159">
    <property type="entry name" value="DUF6161"/>
</dbReference>
<comment type="caution">
    <text evidence="3">The sequence shown here is derived from an EMBL/GenBank/DDBJ whole genome shotgun (WGS) entry which is preliminary data.</text>
</comment>
<keyword evidence="1" id="KW-0812">Transmembrane</keyword>
<dbReference type="Pfam" id="PF19658">
    <property type="entry name" value="DUF6161"/>
    <property type="match status" value="1"/>
</dbReference>
<keyword evidence="1" id="KW-1133">Transmembrane helix</keyword>
<name>A0A1H3UBP9_9BACT</name>
<proteinExistence type="predicted"/>
<reference evidence="3 4" key="1">
    <citation type="submission" date="2016-10" db="EMBL/GenBank/DDBJ databases">
        <authorList>
            <person name="Varghese N."/>
            <person name="Submissions S."/>
        </authorList>
    </citation>
    <scope>NUCLEOTIDE SEQUENCE [LARGE SCALE GENOMIC DNA]</scope>
    <source>
        <strain evidence="3 4">DSM 17997</strain>
    </source>
</reference>
<feature type="transmembrane region" description="Helical" evidence="1">
    <location>
        <begin position="322"/>
        <end position="340"/>
    </location>
</feature>
<dbReference type="Proteomes" id="UP000199663">
    <property type="component" value="Unassembled WGS sequence"/>
</dbReference>
<gene>
    <name evidence="3" type="ORF">SAMN05444412_1412</name>
</gene>
<dbReference type="EMBL" id="FNQC01000041">
    <property type="protein sequence ID" value="SDZ59225.1"/>
    <property type="molecule type" value="Genomic_DNA"/>
</dbReference>
<sequence length="418" mass="48457">MTLKEIRVIISESIEVDHFKNIEISIPIINSDSPKTSKGMASFFEFLLEQKKGYAGIPESLPSEIQESKNQIEILIKKVEEFVQTKLKANNSPIHYWDREARNLNRQPWFLIEMLETRFLINLFNANAKYYDGALAFVLDNIDQNRIRQRDYFIGSILAYEFHIKDDESKITKRFDLEKATLTRLRNHYDDIISETQLELVSHLKSSKEVFDLHSDEITKLKEEKEQVFSEWYTSVQNDLKTFNKEALDQIKDLEVLYREKLKLEAPAQYWNLRATKLRKEGYLWLGGLILSILGGVGIFIYALQLLADGTMKEIFDDTATAIKYSITFITLVSFLAFLIKTLSKMTFSTFHLVRDAEEREQLTFVFLAMQKEKAIDPTERHLIMQSLFSRADTGLLKDDGSPTMPGNIFDKIVASGK</sequence>
<accession>A0A1H3UBP9</accession>
<evidence type="ECO:0000259" key="2">
    <source>
        <dbReference type="Pfam" id="PF19658"/>
    </source>
</evidence>